<dbReference type="AlphaFoldDB" id="A0A101I2C2"/>
<comment type="caution">
    <text evidence="1">The sequence shown here is derived from an EMBL/GenBank/DDBJ whole genome shotgun (WGS) entry which is preliminary data.</text>
</comment>
<proteinExistence type="predicted"/>
<evidence type="ECO:0000313" key="1">
    <source>
        <dbReference type="EMBL" id="KUK87104.1"/>
    </source>
</evidence>
<evidence type="ECO:0008006" key="3">
    <source>
        <dbReference type="Google" id="ProtNLM"/>
    </source>
</evidence>
<dbReference type="InterPro" id="IPR023614">
    <property type="entry name" value="Porin_dom_sf"/>
</dbReference>
<sequence>MKSKRITLFLILSLLFLSVIAGETKYKFEIWSRYQASFLNENEFELTKNQIYSPRGYFTVEPKLSDYIKGRFTLDFVSSENGVDGASVRLKYAYLDFSNLPIKNSNINFGLIKNYFGTIYDYDYPVYETELSDKEKVVKSADYGLSFNGLLPAGFGFYAFSVMNGEGYKKTDSKVDLNPAFLVNVRLIPITGLTVGGSFLYEDKTLLSPESVDSLISDSLRMAYVGLVKFKFNFLSISFEYLSNRIDSVFSAGYSFIGVINSDRLIDIPVELVGRYDSWDKNLDATDDGHKRIIAGTNLNFFKDKGVIMQLSYDRTMYEDTTKTDVNNVVFQMKWKFSNTIN</sequence>
<gene>
    <name evidence="1" type="ORF">XE03_1054</name>
</gene>
<reference evidence="2" key="1">
    <citation type="journal article" date="2015" name="MBio">
        <title>Genome-Resolved Metagenomic Analysis Reveals Roles for Candidate Phyla and Other Microbial Community Members in Biogeochemical Transformations in Oil Reservoirs.</title>
        <authorList>
            <person name="Hu P."/>
            <person name="Tom L."/>
            <person name="Singh A."/>
            <person name="Thomas B.C."/>
            <person name="Baker B.J."/>
            <person name="Piceno Y.M."/>
            <person name="Andersen G.L."/>
            <person name="Banfield J.F."/>
        </authorList>
    </citation>
    <scope>NUCLEOTIDE SEQUENCE [LARGE SCALE GENOMIC DNA]</scope>
</reference>
<dbReference type="SUPFAM" id="SSF56935">
    <property type="entry name" value="Porins"/>
    <property type="match status" value="1"/>
</dbReference>
<accession>A0A101I2C2</accession>
<dbReference type="Proteomes" id="UP000053467">
    <property type="component" value="Unassembled WGS sequence"/>
</dbReference>
<dbReference type="Gene3D" id="2.40.160.10">
    <property type="entry name" value="Porin"/>
    <property type="match status" value="1"/>
</dbReference>
<dbReference type="EMBL" id="LGGX01000008">
    <property type="protein sequence ID" value="KUK87104.1"/>
    <property type="molecule type" value="Genomic_DNA"/>
</dbReference>
<organism evidence="1 2">
    <name type="scientific">candidate division TA06 bacterium 34_109</name>
    <dbReference type="NCBI Taxonomy" id="1635277"/>
    <lineage>
        <taxon>Bacteria</taxon>
        <taxon>Bacteria division TA06</taxon>
    </lineage>
</organism>
<protein>
    <recommendedName>
        <fullName evidence="3">Phosphate-selective porin O and P</fullName>
    </recommendedName>
</protein>
<name>A0A101I2C2_UNCT6</name>
<evidence type="ECO:0000313" key="2">
    <source>
        <dbReference type="Proteomes" id="UP000053467"/>
    </source>
</evidence>